<dbReference type="Proteomes" id="UP000316096">
    <property type="component" value="Unassembled WGS sequence"/>
</dbReference>
<proteinExistence type="predicted"/>
<feature type="region of interest" description="Disordered" evidence="1">
    <location>
        <begin position="214"/>
        <end position="237"/>
    </location>
</feature>
<accession>A0A543CUD6</accession>
<evidence type="ECO:0000256" key="1">
    <source>
        <dbReference type="SAM" id="MobiDB-lite"/>
    </source>
</evidence>
<evidence type="ECO:0000256" key="2">
    <source>
        <dbReference type="SAM" id="Phobius"/>
    </source>
</evidence>
<keyword evidence="2" id="KW-0812">Transmembrane</keyword>
<keyword evidence="2" id="KW-0472">Membrane</keyword>
<dbReference type="EMBL" id="VFOZ01000001">
    <property type="protein sequence ID" value="TQM00671.1"/>
    <property type="molecule type" value="Genomic_DNA"/>
</dbReference>
<keyword evidence="4" id="KW-1185">Reference proteome</keyword>
<sequence>MGVGAVETGRDDFDAGNLSPVDNWSAETYSTTTFQSLPFQIRRVALFVMGASLVAVLAIVILIAHPWSGGGDGSSAGYTGSGSGVPGDTDVPQEPVSSDAPSEDPSPAATDGPSQAAALQGLLQQAITDHQTVISAVQDIQACGSGDGFDADISALTQAGTDRSEIADQVGQASVDRLSGGQEAAQALVTALTESAAADNAFAAWGRDVSNGQCDGQAPTGGRNYKDGESASTRAGKAKEEFVSLWNPIAGEYDLQTITSDDF</sequence>
<protein>
    <submittedName>
        <fullName evidence="3">Uncharacterized protein</fullName>
    </submittedName>
</protein>
<feature type="compositionally biased region" description="Gly residues" evidence="1">
    <location>
        <begin position="74"/>
        <end position="85"/>
    </location>
</feature>
<reference evidence="3 4" key="1">
    <citation type="submission" date="2019-06" db="EMBL/GenBank/DDBJ databases">
        <title>Sequencing the genomes of 1000 actinobacteria strains.</title>
        <authorList>
            <person name="Klenk H.-P."/>
        </authorList>
    </citation>
    <scope>NUCLEOTIDE SEQUENCE [LARGE SCALE GENOMIC DNA]</scope>
    <source>
        <strain evidence="3 4">DSM 102200</strain>
    </source>
</reference>
<keyword evidence="2" id="KW-1133">Transmembrane helix</keyword>
<feature type="region of interest" description="Disordered" evidence="1">
    <location>
        <begin position="74"/>
        <end position="115"/>
    </location>
</feature>
<evidence type="ECO:0000313" key="3">
    <source>
        <dbReference type="EMBL" id="TQM00671.1"/>
    </source>
</evidence>
<feature type="compositionally biased region" description="Low complexity" evidence="1">
    <location>
        <begin position="94"/>
        <end position="115"/>
    </location>
</feature>
<name>A0A543CUD6_9ACTN</name>
<gene>
    <name evidence="3" type="ORF">FB559_6387</name>
</gene>
<dbReference type="AlphaFoldDB" id="A0A543CUD6"/>
<comment type="caution">
    <text evidence="3">The sequence shown here is derived from an EMBL/GenBank/DDBJ whole genome shotgun (WGS) entry which is preliminary data.</text>
</comment>
<feature type="transmembrane region" description="Helical" evidence="2">
    <location>
        <begin position="44"/>
        <end position="67"/>
    </location>
</feature>
<feature type="region of interest" description="Disordered" evidence="1">
    <location>
        <begin position="1"/>
        <end position="22"/>
    </location>
</feature>
<evidence type="ECO:0000313" key="4">
    <source>
        <dbReference type="Proteomes" id="UP000316096"/>
    </source>
</evidence>
<organism evidence="3 4">
    <name type="scientific">Actinoallomurus bryophytorum</name>
    <dbReference type="NCBI Taxonomy" id="1490222"/>
    <lineage>
        <taxon>Bacteria</taxon>
        <taxon>Bacillati</taxon>
        <taxon>Actinomycetota</taxon>
        <taxon>Actinomycetes</taxon>
        <taxon>Streptosporangiales</taxon>
        <taxon>Thermomonosporaceae</taxon>
        <taxon>Actinoallomurus</taxon>
    </lineage>
</organism>